<dbReference type="Gene3D" id="2.40.170.20">
    <property type="entry name" value="TonB-dependent receptor, beta-barrel domain"/>
    <property type="match status" value="1"/>
</dbReference>
<keyword evidence="7 10" id="KW-0472">Membrane</keyword>
<dbReference type="OrthoDB" id="183532at2"/>
<feature type="domain" description="TonB-dependent receptor plug" evidence="14">
    <location>
        <begin position="56"/>
        <end position="170"/>
    </location>
</feature>
<evidence type="ECO:0000259" key="13">
    <source>
        <dbReference type="Pfam" id="PF00593"/>
    </source>
</evidence>
<comment type="subcellular location">
    <subcellularLocation>
        <location evidence="1 10">Cell outer membrane</location>
        <topology evidence="1 10">Multi-pass membrane protein</topology>
    </subcellularLocation>
</comment>
<feature type="chain" id="PRO_5019761682" evidence="12">
    <location>
        <begin position="32"/>
        <end position="917"/>
    </location>
</feature>
<dbReference type="GO" id="GO:0009279">
    <property type="term" value="C:cell outer membrane"/>
    <property type="evidence" value="ECO:0007669"/>
    <property type="project" value="UniProtKB-SubCell"/>
</dbReference>
<dbReference type="SUPFAM" id="SSF56935">
    <property type="entry name" value="Porins"/>
    <property type="match status" value="1"/>
</dbReference>
<dbReference type="InterPro" id="IPR012910">
    <property type="entry name" value="Plug_dom"/>
</dbReference>
<evidence type="ECO:0000259" key="14">
    <source>
        <dbReference type="Pfam" id="PF07715"/>
    </source>
</evidence>
<organism evidence="15 16">
    <name type="scientific">Pseudaquabacterium pictum</name>
    <dbReference type="NCBI Taxonomy" id="2315236"/>
    <lineage>
        <taxon>Bacteria</taxon>
        <taxon>Pseudomonadati</taxon>
        <taxon>Pseudomonadota</taxon>
        <taxon>Betaproteobacteria</taxon>
        <taxon>Burkholderiales</taxon>
        <taxon>Sphaerotilaceae</taxon>
        <taxon>Pseudaquabacterium</taxon>
    </lineage>
</organism>
<keyword evidence="5 10" id="KW-0812">Transmembrane</keyword>
<evidence type="ECO:0000256" key="3">
    <source>
        <dbReference type="ARBA" id="ARBA00022448"/>
    </source>
</evidence>
<evidence type="ECO:0000256" key="2">
    <source>
        <dbReference type="ARBA" id="ARBA00009810"/>
    </source>
</evidence>
<reference evidence="16" key="1">
    <citation type="submission" date="2019-03" db="EMBL/GenBank/DDBJ databases">
        <title>Aquabacterium pictum sp.nov., the first bacteriochlorophyll a-containing freshwater bacterium in the genus Aquabacterium of the class Betaproteobacteria.</title>
        <authorList>
            <person name="Hirose S."/>
            <person name="Tank M."/>
            <person name="Hara E."/>
            <person name="Tamaki H."/>
            <person name="Takaichi S."/>
            <person name="Haruta S."/>
            <person name="Hanada S."/>
        </authorList>
    </citation>
    <scope>NUCLEOTIDE SEQUENCE [LARGE SCALE GENOMIC DNA]</scope>
    <source>
        <strain evidence="16">W35</strain>
    </source>
</reference>
<keyword evidence="8" id="KW-0675">Receptor</keyword>
<evidence type="ECO:0000313" key="15">
    <source>
        <dbReference type="EMBL" id="GCL64506.1"/>
    </source>
</evidence>
<dbReference type="PANTHER" id="PTHR47234">
    <property type="match status" value="1"/>
</dbReference>
<evidence type="ECO:0000256" key="5">
    <source>
        <dbReference type="ARBA" id="ARBA00022692"/>
    </source>
</evidence>
<evidence type="ECO:0000256" key="6">
    <source>
        <dbReference type="ARBA" id="ARBA00023077"/>
    </source>
</evidence>
<keyword evidence="16" id="KW-1185">Reference proteome</keyword>
<keyword evidence="6 11" id="KW-0798">TonB box</keyword>
<dbReference type="CDD" id="cd01347">
    <property type="entry name" value="ligand_gated_channel"/>
    <property type="match status" value="1"/>
</dbReference>
<keyword evidence="4 10" id="KW-1134">Transmembrane beta strand</keyword>
<dbReference type="RefSeq" id="WP_137734224.1">
    <property type="nucleotide sequence ID" value="NZ_BJCL01000009.1"/>
</dbReference>
<comment type="similarity">
    <text evidence="2 10 11">Belongs to the TonB-dependent receptor family.</text>
</comment>
<evidence type="ECO:0000256" key="1">
    <source>
        <dbReference type="ARBA" id="ARBA00004571"/>
    </source>
</evidence>
<keyword evidence="3 10" id="KW-0813">Transport</keyword>
<accession>A0A480AU85</accession>
<protein>
    <submittedName>
        <fullName evidence="15">TonB system transporter</fullName>
    </submittedName>
</protein>
<dbReference type="AlphaFoldDB" id="A0A480AU85"/>
<gene>
    <name evidence="15" type="ORF">AQPW35_35870</name>
</gene>
<evidence type="ECO:0000256" key="9">
    <source>
        <dbReference type="ARBA" id="ARBA00023237"/>
    </source>
</evidence>
<sequence>MPPRFPRCLLKAVARAALLATAVGSALPALAQSGTPQRVEITGSAIKRIDGEGALPVQVITRDEITKLGATTASEIISRLGTAAGNLTDGISISAGGYRDQMGFNAANLRGIGVSSTLVLLNGRRMANFASPGDDSGVDLNNIPAAAIERVEVLLDGASALYGSDAVAGVINFITRRDYRGVEVSASLMGTQEGGAGKRTASVAAGVGDFARDGFNLMAVLDLQKTDRLASSQRQFITDLDVPGRLPHLLLSRTFPANIDIGRAQLAFLRAQGFKLPDGTLLTERRFNLSWPNCNPPANLNLPGGIGGPQGCTYNFMQDVELSPESDKQSLLTRGTLNLGGGHTGFAELSLSRARTHYVALPAPFTPDIDLSVTPVAGLTGSGLETFSDPVITARLRFTEAGRQDSELVSSGSRLVLGTNGMLGAWDYEVALNHSRNTVSDRAYGGFLNEAMIDEGLADGRINPFAPSSAAGVALIAQAQIRGEVRRATGTMDALDFRFSRPLMKLPAGELNLAAGGELRRETQKFHQSQALADDLILGQTSQGPDADFSYKRNVSAVWSELAVPLAKGLEMQAALRYERYQRTGSAVSPKLGLRWQPDKAWLLRGSVGAGFRAPSMTDLYRPVTEFDGPLLADPVCLADGGSVNDCVDAWRVRNFSTPNLKPEKSRQFSLGGVFEPAKGTSFSLDFWHIEKRNLISKIGAEVILANPAKYESLVHRYNEDEGLCDYDPDDSGICFIELRKANRGNQKASGLDVSAALRDLRSPVGTFALRVNGTLTLKSKEQSGNGDPFISNLGKFVDDKVVQRWRHTVSVDWERGPLGLTLSNTYLSSYNDQNNAPDPVTGTYVQPNRVKAYSLWDLTGSWQALPGLTVRGGVLNLLNTAPPFSNQADTYLSGYDPSYTDPRGRRFYLSATYTFK</sequence>
<dbReference type="EMBL" id="BJCL01000009">
    <property type="protein sequence ID" value="GCL64506.1"/>
    <property type="molecule type" value="Genomic_DNA"/>
</dbReference>
<evidence type="ECO:0000256" key="7">
    <source>
        <dbReference type="ARBA" id="ARBA00023136"/>
    </source>
</evidence>
<dbReference type="Pfam" id="PF07715">
    <property type="entry name" value="Plug"/>
    <property type="match status" value="1"/>
</dbReference>
<keyword evidence="12" id="KW-0732">Signal</keyword>
<evidence type="ECO:0000256" key="8">
    <source>
        <dbReference type="ARBA" id="ARBA00023170"/>
    </source>
</evidence>
<dbReference type="InterPro" id="IPR039426">
    <property type="entry name" value="TonB-dep_rcpt-like"/>
</dbReference>
<dbReference type="Gene3D" id="2.170.130.10">
    <property type="entry name" value="TonB-dependent receptor, plug domain"/>
    <property type="match status" value="1"/>
</dbReference>
<dbReference type="InterPro" id="IPR036942">
    <property type="entry name" value="Beta-barrel_TonB_sf"/>
</dbReference>
<dbReference type="Pfam" id="PF00593">
    <property type="entry name" value="TonB_dep_Rec_b-barrel"/>
    <property type="match status" value="1"/>
</dbReference>
<evidence type="ECO:0000313" key="16">
    <source>
        <dbReference type="Proteomes" id="UP000301751"/>
    </source>
</evidence>
<feature type="domain" description="TonB-dependent receptor-like beta-barrel" evidence="13">
    <location>
        <begin position="451"/>
        <end position="878"/>
    </location>
</feature>
<feature type="signal peptide" evidence="12">
    <location>
        <begin position="1"/>
        <end position="31"/>
    </location>
</feature>
<keyword evidence="9 10" id="KW-0998">Cell outer membrane</keyword>
<evidence type="ECO:0000256" key="11">
    <source>
        <dbReference type="RuleBase" id="RU003357"/>
    </source>
</evidence>
<evidence type="ECO:0000256" key="12">
    <source>
        <dbReference type="SAM" id="SignalP"/>
    </source>
</evidence>
<dbReference type="InterPro" id="IPR037066">
    <property type="entry name" value="Plug_dom_sf"/>
</dbReference>
<dbReference type="Proteomes" id="UP000301751">
    <property type="component" value="Unassembled WGS sequence"/>
</dbReference>
<evidence type="ECO:0000256" key="10">
    <source>
        <dbReference type="PROSITE-ProRule" id="PRU01360"/>
    </source>
</evidence>
<dbReference type="InterPro" id="IPR000531">
    <property type="entry name" value="Beta-barrel_TonB"/>
</dbReference>
<comment type="caution">
    <text evidence="15">The sequence shown here is derived from an EMBL/GenBank/DDBJ whole genome shotgun (WGS) entry which is preliminary data.</text>
</comment>
<evidence type="ECO:0000256" key="4">
    <source>
        <dbReference type="ARBA" id="ARBA00022452"/>
    </source>
</evidence>
<proteinExistence type="inferred from homology"/>
<dbReference type="PROSITE" id="PS52016">
    <property type="entry name" value="TONB_DEPENDENT_REC_3"/>
    <property type="match status" value="1"/>
</dbReference>
<dbReference type="PANTHER" id="PTHR47234:SF2">
    <property type="entry name" value="TONB-DEPENDENT RECEPTOR"/>
    <property type="match status" value="1"/>
</dbReference>
<name>A0A480AU85_9BURK</name>